<keyword evidence="4" id="KW-1185">Reference proteome</keyword>
<reference evidence="3 4" key="1">
    <citation type="submission" date="2019-04" db="EMBL/GenBank/DDBJ databases">
        <title>Pedobacter sp. AR-3-17 sp. nov., isolated from Arctic soil.</title>
        <authorList>
            <person name="Dahal R.H."/>
            <person name="Kim D.-U."/>
        </authorList>
    </citation>
    <scope>NUCLEOTIDE SEQUENCE [LARGE SCALE GENOMIC DNA]</scope>
    <source>
        <strain evidence="3 4">AR-3-17</strain>
    </source>
</reference>
<dbReference type="OrthoDB" id="676306at2"/>
<protein>
    <submittedName>
        <fullName evidence="3">Energy transducer TonB</fullName>
    </submittedName>
</protein>
<dbReference type="RefSeq" id="WP_136826744.1">
    <property type="nucleotide sequence ID" value="NZ_SWBP01000004.1"/>
</dbReference>
<evidence type="ECO:0000256" key="1">
    <source>
        <dbReference type="SAM" id="MobiDB-lite"/>
    </source>
</evidence>
<dbReference type="AlphaFoldDB" id="A0A4U1BWT6"/>
<keyword evidence="2" id="KW-0812">Transmembrane</keyword>
<name>A0A4U1BWT6_9SPHI</name>
<feature type="region of interest" description="Disordered" evidence="1">
    <location>
        <begin position="117"/>
        <end position="182"/>
    </location>
</feature>
<gene>
    <name evidence="3" type="ORF">FA046_11900</name>
</gene>
<dbReference type="EMBL" id="SWBP01000004">
    <property type="protein sequence ID" value="TKB96781.1"/>
    <property type="molecule type" value="Genomic_DNA"/>
</dbReference>
<organism evidence="3 4">
    <name type="scientific">Pedobacter cryophilus</name>
    <dbReference type="NCBI Taxonomy" id="2571271"/>
    <lineage>
        <taxon>Bacteria</taxon>
        <taxon>Pseudomonadati</taxon>
        <taxon>Bacteroidota</taxon>
        <taxon>Sphingobacteriia</taxon>
        <taxon>Sphingobacteriales</taxon>
        <taxon>Sphingobacteriaceae</taxon>
        <taxon>Pedobacter</taxon>
    </lineage>
</organism>
<feature type="transmembrane region" description="Helical" evidence="2">
    <location>
        <begin position="16"/>
        <end position="36"/>
    </location>
</feature>
<sequence length="276" mass="28796">MIGTIKNNSDNNYPKAIAISVAILVGLVLLSIFYIVSRAQPQEEVGIGGIIVNYGTSDQGMGDDYMSVEEPSVDPNANLTPPDKIIPNTNPTQNTNTATADNNIVTQDNEDAVSINTKEKSTNNAPTTTKDTKPSTPAINQNALYKGNKNAGTGKGDGTGTVAGNQGKPEGDPLSNSYDGTGSGNGGIALSLASRRFVSLPSISDKGQKSGKIVVEIRVDQYGVVTRAKAGARGTTLSDADLWEKCEAAALGSRFNTLASAPETQVGTIVFNFKVK</sequence>
<feature type="compositionally biased region" description="Low complexity" evidence="1">
    <location>
        <begin position="126"/>
        <end position="137"/>
    </location>
</feature>
<accession>A0A4U1BWT6</accession>
<evidence type="ECO:0000313" key="3">
    <source>
        <dbReference type="EMBL" id="TKB96781.1"/>
    </source>
</evidence>
<keyword evidence="2" id="KW-0472">Membrane</keyword>
<keyword evidence="2" id="KW-1133">Transmembrane helix</keyword>
<evidence type="ECO:0000313" key="4">
    <source>
        <dbReference type="Proteomes" id="UP000308181"/>
    </source>
</evidence>
<evidence type="ECO:0000256" key="2">
    <source>
        <dbReference type="SAM" id="Phobius"/>
    </source>
</evidence>
<comment type="caution">
    <text evidence="3">The sequence shown here is derived from an EMBL/GenBank/DDBJ whole genome shotgun (WGS) entry which is preliminary data.</text>
</comment>
<proteinExistence type="predicted"/>
<dbReference type="Proteomes" id="UP000308181">
    <property type="component" value="Unassembled WGS sequence"/>
</dbReference>